<protein>
    <submittedName>
        <fullName evidence="5">Fibrinogen-like protein A</fullName>
    </submittedName>
</protein>
<proteinExistence type="predicted"/>
<dbReference type="Gene3D" id="3.90.215.10">
    <property type="entry name" value="Gamma Fibrinogen, chain A, domain 1"/>
    <property type="match status" value="2"/>
</dbReference>
<dbReference type="PROSITE" id="PS50026">
    <property type="entry name" value="EGF_3"/>
    <property type="match status" value="1"/>
</dbReference>
<organism evidence="5 6">
    <name type="scientific">Holothuria leucospilota</name>
    <name type="common">Black long sea cucumber</name>
    <name type="synonym">Mertensiothuria leucospilota</name>
    <dbReference type="NCBI Taxonomy" id="206669"/>
    <lineage>
        <taxon>Eukaryota</taxon>
        <taxon>Metazoa</taxon>
        <taxon>Echinodermata</taxon>
        <taxon>Eleutherozoa</taxon>
        <taxon>Echinozoa</taxon>
        <taxon>Holothuroidea</taxon>
        <taxon>Aspidochirotacea</taxon>
        <taxon>Aspidochirotida</taxon>
        <taxon>Holothuriidae</taxon>
        <taxon>Holothuria</taxon>
    </lineage>
</organism>
<dbReference type="PROSITE" id="PS51406">
    <property type="entry name" value="FIBRINOGEN_C_2"/>
    <property type="match status" value="2"/>
</dbReference>
<dbReference type="Pfam" id="PF00147">
    <property type="entry name" value="Fibrinogen_C"/>
    <property type="match status" value="2"/>
</dbReference>
<dbReference type="GO" id="GO:0005615">
    <property type="term" value="C:extracellular space"/>
    <property type="evidence" value="ECO:0007669"/>
    <property type="project" value="TreeGrafter"/>
</dbReference>
<keyword evidence="1" id="KW-0245">EGF-like domain</keyword>
<evidence type="ECO:0000259" key="3">
    <source>
        <dbReference type="PROSITE" id="PS50026"/>
    </source>
</evidence>
<dbReference type="AlphaFoldDB" id="A0A9Q1BUD9"/>
<dbReference type="InterPro" id="IPR014716">
    <property type="entry name" value="Fibrinogen_a/b/g_C_1"/>
</dbReference>
<feature type="chain" id="PRO_5040404472" evidence="2">
    <location>
        <begin position="23"/>
        <end position="520"/>
    </location>
</feature>
<dbReference type="CDD" id="cd00087">
    <property type="entry name" value="FReD"/>
    <property type="match status" value="1"/>
</dbReference>
<evidence type="ECO:0000259" key="4">
    <source>
        <dbReference type="PROSITE" id="PS51406"/>
    </source>
</evidence>
<dbReference type="InterPro" id="IPR000742">
    <property type="entry name" value="EGF"/>
</dbReference>
<dbReference type="SMART" id="SM00186">
    <property type="entry name" value="FBG"/>
    <property type="match status" value="2"/>
</dbReference>
<feature type="domain" description="EGF-like" evidence="3">
    <location>
        <begin position="265"/>
        <end position="303"/>
    </location>
</feature>
<comment type="caution">
    <text evidence="5">The sequence shown here is derived from an EMBL/GenBank/DDBJ whole genome shotgun (WGS) entry which is preliminary data.</text>
</comment>
<dbReference type="Gene3D" id="2.10.25.10">
    <property type="entry name" value="Laminin"/>
    <property type="match status" value="1"/>
</dbReference>
<dbReference type="Pfam" id="PF12714">
    <property type="entry name" value="TILa"/>
    <property type="match status" value="1"/>
</dbReference>
<dbReference type="PROSITE" id="PS01186">
    <property type="entry name" value="EGF_2"/>
    <property type="match status" value="1"/>
</dbReference>
<dbReference type="CDD" id="cd19941">
    <property type="entry name" value="TIL"/>
    <property type="match status" value="1"/>
</dbReference>
<gene>
    <name evidence="5" type="ORF">HOLleu_23048</name>
</gene>
<keyword evidence="2" id="KW-0732">Signal</keyword>
<accession>A0A9Q1BUD9</accession>
<dbReference type="EMBL" id="JAIZAY010000011">
    <property type="protein sequence ID" value="KAJ8032950.1"/>
    <property type="molecule type" value="Genomic_DNA"/>
</dbReference>
<evidence type="ECO:0000313" key="6">
    <source>
        <dbReference type="Proteomes" id="UP001152320"/>
    </source>
</evidence>
<dbReference type="PANTHER" id="PTHR19143">
    <property type="entry name" value="FIBRINOGEN/TENASCIN/ANGIOPOEITIN"/>
    <property type="match status" value="1"/>
</dbReference>
<comment type="caution">
    <text evidence="1">Lacks conserved residue(s) required for the propagation of feature annotation.</text>
</comment>
<dbReference type="InterPro" id="IPR036056">
    <property type="entry name" value="Fibrinogen-like_C"/>
</dbReference>
<dbReference type="InterPro" id="IPR025615">
    <property type="entry name" value="TILa_dom"/>
</dbReference>
<feature type="domain" description="Fibrinogen C-terminal" evidence="4">
    <location>
        <begin position="43"/>
        <end position="175"/>
    </location>
</feature>
<dbReference type="InterPro" id="IPR050373">
    <property type="entry name" value="Fibrinogen_C-term_domain"/>
</dbReference>
<keyword evidence="6" id="KW-1185">Reference proteome</keyword>
<feature type="domain" description="Fibrinogen C-terminal" evidence="4">
    <location>
        <begin position="300"/>
        <end position="516"/>
    </location>
</feature>
<dbReference type="SUPFAM" id="SSF56496">
    <property type="entry name" value="Fibrinogen C-terminal domain-like"/>
    <property type="match status" value="2"/>
</dbReference>
<reference evidence="5" key="1">
    <citation type="submission" date="2021-10" db="EMBL/GenBank/DDBJ databases">
        <title>Tropical sea cucumber genome reveals ecological adaptation and Cuvierian tubules defense mechanism.</title>
        <authorList>
            <person name="Chen T."/>
        </authorList>
    </citation>
    <scope>NUCLEOTIDE SEQUENCE</scope>
    <source>
        <strain evidence="5">Nanhai2018</strain>
        <tissue evidence="5">Muscle</tissue>
    </source>
</reference>
<sequence length="520" mass="60230">MQFKSYSLLKILFLCLVGRSYSLTQASQNTEPNSFQSSSYFFYQQPEYPRDCKELAQHCSSQNDSQVHLIRPDGCLEPFLVYCEDEWTVILRRENGFVNFHRDWVEYDKGFGFLNVDFWLGNEKLAYLTNQKQYELMINFETKRGESLFVTYNFFRIGDNFYNYTLVSVGDFTGTIESFVTWCPANMDYGNCKCQGTCANPSPTGNCNCSLDDRVCFCPDDFLMHGDQCIHRKSCGCYIEDVGVIPEGETYVNSNCSQQCDCRSNILTCTAYKCHSNATCKEENEVRQCTCNRGYEGDGQSCTRLPMDCFDLQKDGNTASGDYTIEPVGWSERPFTINCNMTIDGGGWTVFQRRKNGNQPFNLGWERYQEGFGTLTGEFWMGNDKLAFMTNQRDYELRIDFINTASQPYYAKYDLFRIADKSMKYRLVGLGNFTGNAAYDALRYHHYQAFSTIDQDNDVYVNYHCASTYNSAWWYTNCYHSDLNRPYTGSYTNYWYNLPGGNSNIKYTEMKIRPLQGQQK</sequence>
<dbReference type="NCBIfam" id="NF040941">
    <property type="entry name" value="GGGWT_bact"/>
    <property type="match status" value="1"/>
</dbReference>
<evidence type="ECO:0000256" key="1">
    <source>
        <dbReference type="PROSITE-ProRule" id="PRU00076"/>
    </source>
</evidence>
<dbReference type="Proteomes" id="UP001152320">
    <property type="component" value="Chromosome 11"/>
</dbReference>
<evidence type="ECO:0000256" key="2">
    <source>
        <dbReference type="SAM" id="SignalP"/>
    </source>
</evidence>
<name>A0A9Q1BUD9_HOLLE</name>
<evidence type="ECO:0000313" key="5">
    <source>
        <dbReference type="EMBL" id="KAJ8032950.1"/>
    </source>
</evidence>
<dbReference type="InterPro" id="IPR002181">
    <property type="entry name" value="Fibrinogen_a/b/g_C_dom"/>
</dbReference>
<feature type="signal peptide" evidence="2">
    <location>
        <begin position="1"/>
        <end position="22"/>
    </location>
</feature>